<evidence type="ECO:0000313" key="1">
    <source>
        <dbReference type="EMBL" id="SLN74824.1"/>
    </source>
</evidence>
<name>A0A1X7ADF4_9RHOB</name>
<accession>A0A1X7ADF4</accession>
<dbReference type="InterPro" id="IPR036388">
    <property type="entry name" value="WH-like_DNA-bd_sf"/>
</dbReference>
<evidence type="ECO:0008006" key="3">
    <source>
        <dbReference type="Google" id="ProtNLM"/>
    </source>
</evidence>
<sequence>MSFRGIQWAFDTIQHHKLGQAAALVACYLGHAHNQETGRCDPSMNRIAEKTNLSRRTVIRAISQIEKVGRLSTMKRTYRTGRGKRNMNNRYKLLGSGYLAHGRGAICHSNMKENTAPSAFDDLALLIDDGSEE</sequence>
<proteinExistence type="predicted"/>
<dbReference type="Pfam" id="PF13730">
    <property type="entry name" value="HTH_36"/>
    <property type="match status" value="1"/>
</dbReference>
<dbReference type="Proteomes" id="UP000193570">
    <property type="component" value="Unassembled WGS sequence"/>
</dbReference>
<dbReference type="OrthoDB" id="7864318at2"/>
<protein>
    <recommendedName>
        <fullName evidence="3">Helix-turn-helix domain-containing protein</fullName>
    </recommendedName>
</protein>
<gene>
    <name evidence="1" type="ORF">ROJ8625_04108</name>
</gene>
<evidence type="ECO:0000313" key="2">
    <source>
        <dbReference type="Proteomes" id="UP000193570"/>
    </source>
</evidence>
<dbReference type="RefSeq" id="WP_085793755.1">
    <property type="nucleotide sequence ID" value="NZ_FWFK01000011.1"/>
</dbReference>
<organism evidence="1 2">
    <name type="scientific">Roseivivax jejudonensis</name>
    <dbReference type="NCBI Taxonomy" id="1529041"/>
    <lineage>
        <taxon>Bacteria</taxon>
        <taxon>Pseudomonadati</taxon>
        <taxon>Pseudomonadota</taxon>
        <taxon>Alphaproteobacteria</taxon>
        <taxon>Rhodobacterales</taxon>
        <taxon>Roseobacteraceae</taxon>
        <taxon>Roseivivax</taxon>
    </lineage>
</organism>
<dbReference type="Gene3D" id="1.10.10.10">
    <property type="entry name" value="Winged helix-like DNA-binding domain superfamily/Winged helix DNA-binding domain"/>
    <property type="match status" value="1"/>
</dbReference>
<reference evidence="1 2" key="1">
    <citation type="submission" date="2017-03" db="EMBL/GenBank/DDBJ databases">
        <authorList>
            <person name="Afonso C.L."/>
            <person name="Miller P.J."/>
            <person name="Scott M.A."/>
            <person name="Spackman E."/>
            <person name="Goraichik I."/>
            <person name="Dimitrov K.M."/>
            <person name="Suarez D.L."/>
            <person name="Swayne D.E."/>
        </authorList>
    </citation>
    <scope>NUCLEOTIDE SEQUENCE [LARGE SCALE GENOMIC DNA]</scope>
    <source>
        <strain evidence="1 2">CECT 8625</strain>
    </source>
</reference>
<keyword evidence="2" id="KW-1185">Reference proteome</keyword>
<dbReference type="EMBL" id="FWFK01000011">
    <property type="protein sequence ID" value="SLN74824.1"/>
    <property type="molecule type" value="Genomic_DNA"/>
</dbReference>
<dbReference type="AlphaFoldDB" id="A0A1X7ADF4"/>